<keyword evidence="8" id="KW-1185">Reference proteome</keyword>
<evidence type="ECO:0000256" key="4">
    <source>
        <dbReference type="ARBA" id="ARBA00023062"/>
    </source>
</evidence>
<evidence type="ECO:0000256" key="2">
    <source>
        <dbReference type="ARBA" id="ARBA00012695"/>
    </source>
</evidence>
<dbReference type="STRING" id="74557.A0A1V9Z4W4"/>
<evidence type="ECO:0000256" key="1">
    <source>
        <dbReference type="ARBA" id="ARBA00005869"/>
    </source>
</evidence>
<evidence type="ECO:0000256" key="3">
    <source>
        <dbReference type="ARBA" id="ARBA00023002"/>
    </source>
</evidence>
<evidence type="ECO:0000313" key="7">
    <source>
        <dbReference type="EMBL" id="OQR93048.1"/>
    </source>
</evidence>
<keyword evidence="3 5" id="KW-0560">Oxidoreductase</keyword>
<name>A0A1V9Z4W4_9STRA</name>
<keyword evidence="4 5" id="KW-0642">Proline metabolism</keyword>
<accession>A0A1V9Z4W4</accession>
<comment type="function">
    <text evidence="5">Converts proline to delta-1-pyrroline-5-carboxylate.</text>
</comment>
<dbReference type="Proteomes" id="UP000243217">
    <property type="component" value="Unassembled WGS sequence"/>
</dbReference>
<reference evidence="7 8" key="1">
    <citation type="journal article" date="2014" name="Genome Biol. Evol.">
        <title>The secreted proteins of Achlya hypogyna and Thraustotheca clavata identify the ancestral oomycete secretome and reveal gene acquisitions by horizontal gene transfer.</title>
        <authorList>
            <person name="Misner I."/>
            <person name="Blouin N."/>
            <person name="Leonard G."/>
            <person name="Richards T.A."/>
            <person name="Lane C.E."/>
        </authorList>
    </citation>
    <scope>NUCLEOTIDE SEQUENCE [LARGE SCALE GENOMIC DNA]</scope>
    <source>
        <strain evidence="7 8">ATCC 34112</strain>
    </source>
</reference>
<dbReference type="InterPro" id="IPR002872">
    <property type="entry name" value="Proline_DH_dom"/>
</dbReference>
<dbReference type="GO" id="GO:0010133">
    <property type="term" value="P:L-proline catabolic process to L-glutamate"/>
    <property type="evidence" value="ECO:0007669"/>
    <property type="project" value="TreeGrafter"/>
</dbReference>
<evidence type="ECO:0000313" key="8">
    <source>
        <dbReference type="Proteomes" id="UP000243217"/>
    </source>
</evidence>
<comment type="catalytic activity">
    <reaction evidence="5">
        <text>L-proline + a quinone = (S)-1-pyrroline-5-carboxylate + a quinol + H(+)</text>
        <dbReference type="Rhea" id="RHEA:23784"/>
        <dbReference type="ChEBI" id="CHEBI:15378"/>
        <dbReference type="ChEBI" id="CHEBI:17388"/>
        <dbReference type="ChEBI" id="CHEBI:24646"/>
        <dbReference type="ChEBI" id="CHEBI:60039"/>
        <dbReference type="ChEBI" id="CHEBI:132124"/>
        <dbReference type="EC" id="1.5.5.2"/>
    </reaction>
</comment>
<dbReference type="SUPFAM" id="SSF51730">
    <property type="entry name" value="FAD-linked oxidoreductase"/>
    <property type="match status" value="1"/>
</dbReference>
<dbReference type="AlphaFoldDB" id="A0A1V9Z4W4"/>
<proteinExistence type="inferred from homology"/>
<dbReference type="EMBL" id="JNBS01002284">
    <property type="protein sequence ID" value="OQR93048.1"/>
    <property type="molecule type" value="Genomic_DNA"/>
</dbReference>
<organism evidence="7 8">
    <name type="scientific">Thraustotheca clavata</name>
    <dbReference type="NCBI Taxonomy" id="74557"/>
    <lineage>
        <taxon>Eukaryota</taxon>
        <taxon>Sar</taxon>
        <taxon>Stramenopiles</taxon>
        <taxon>Oomycota</taxon>
        <taxon>Saprolegniomycetes</taxon>
        <taxon>Saprolegniales</taxon>
        <taxon>Achlyaceae</taxon>
        <taxon>Thraustotheca</taxon>
    </lineage>
</organism>
<evidence type="ECO:0000259" key="6">
    <source>
        <dbReference type="PROSITE" id="PS50222"/>
    </source>
</evidence>
<dbReference type="PANTHER" id="PTHR13914">
    <property type="entry name" value="PROLINE OXIDASE"/>
    <property type="match status" value="1"/>
</dbReference>
<keyword evidence="5" id="KW-0285">Flavoprotein</keyword>
<dbReference type="OrthoDB" id="5464at2759"/>
<dbReference type="GO" id="GO:0071949">
    <property type="term" value="F:FAD binding"/>
    <property type="evidence" value="ECO:0007669"/>
    <property type="project" value="TreeGrafter"/>
</dbReference>
<dbReference type="Pfam" id="PF01619">
    <property type="entry name" value="Pro_dh"/>
    <property type="match status" value="1"/>
</dbReference>
<comment type="similarity">
    <text evidence="1 5">Belongs to the proline oxidase family.</text>
</comment>
<comment type="cofactor">
    <cofactor evidence="5">
        <name>FAD</name>
        <dbReference type="ChEBI" id="CHEBI:57692"/>
    </cofactor>
</comment>
<dbReference type="GO" id="GO:0005509">
    <property type="term" value="F:calcium ion binding"/>
    <property type="evidence" value="ECO:0007669"/>
    <property type="project" value="InterPro"/>
</dbReference>
<dbReference type="GO" id="GO:0005739">
    <property type="term" value="C:mitochondrion"/>
    <property type="evidence" value="ECO:0007669"/>
    <property type="project" value="TreeGrafter"/>
</dbReference>
<keyword evidence="5" id="KW-0274">FAD</keyword>
<dbReference type="InterPro" id="IPR002048">
    <property type="entry name" value="EF_hand_dom"/>
</dbReference>
<comment type="caution">
    <text evidence="7">The sequence shown here is derived from an EMBL/GenBank/DDBJ whole genome shotgun (WGS) entry which is preliminary data.</text>
</comment>
<feature type="domain" description="EF-hand" evidence="6">
    <location>
        <begin position="250"/>
        <end position="285"/>
    </location>
</feature>
<gene>
    <name evidence="7" type="ORF">THRCLA_08565</name>
</gene>
<dbReference type="PROSITE" id="PS50222">
    <property type="entry name" value="EF_HAND_2"/>
    <property type="match status" value="1"/>
</dbReference>
<dbReference type="PANTHER" id="PTHR13914:SF0">
    <property type="entry name" value="PROLINE DEHYDROGENASE 1, MITOCHONDRIAL"/>
    <property type="match status" value="1"/>
</dbReference>
<dbReference type="Gene3D" id="3.20.20.220">
    <property type="match status" value="2"/>
</dbReference>
<dbReference type="InterPro" id="IPR029041">
    <property type="entry name" value="FAD-linked_oxidoreductase-like"/>
</dbReference>
<dbReference type="InterPro" id="IPR011992">
    <property type="entry name" value="EF-hand-dom_pair"/>
</dbReference>
<evidence type="ECO:0000256" key="5">
    <source>
        <dbReference type="RuleBase" id="RU364054"/>
    </source>
</evidence>
<protein>
    <recommendedName>
        <fullName evidence="2 5">Proline dehydrogenase</fullName>
        <ecNumber evidence="2 5">1.5.5.2</ecNumber>
    </recommendedName>
</protein>
<dbReference type="GO" id="GO:0004657">
    <property type="term" value="F:proline dehydrogenase activity"/>
    <property type="evidence" value="ECO:0007669"/>
    <property type="project" value="UniProtKB-EC"/>
</dbReference>
<sequence length="544" mass="61178">MLRASSSIRRAPRMFSTTSSAVVVPSAEEQKAKLNTKPMTLDFSQTERIFARKNTPLLARAYVVFTTCQIPFLVKNSMGLIDASYKVLGDKLTNYGLKQTFFGHFCAGEDAADIQPTLKQLDEAGIGAILDYAAEADVAAEKKSSLDGVDANELQARTYDYSDEEMCDANAKIVSQAIRDAPENGFAAVKCTALGKPELLQRMSSILVEAQVLFHSLDSKNLSQAKESHLKRLVDCPAFKEGIKRWGGKFSEEEVETLFRSLDKEQDGVIDYIDWVSLLNPMDLTMGPLTRFLKVDPLTPEEIKQVSQMMARLETLASEASVKKVKLMIDAEQTYMQPAIDHITLNLQRRYNTNGRDTIFNTFQCYLKDASDRVLIDLERADRESFKFACKLVRGAYMVQERKRAQDMGYEDPIQPTIEATHANYNALVELLLVHNHRTSFMVASHNEESVKKTVANMEALNIPRDNGGVYFGQLLGMCDHISYTLGAEKFQVFKYVPYGPVKEVLPYLIRRAQENSTMMKGGCAKELVLLNTELKRRVKSMLQ</sequence>
<dbReference type="InterPro" id="IPR015659">
    <property type="entry name" value="Proline_oxidase"/>
</dbReference>
<dbReference type="SUPFAM" id="SSF47473">
    <property type="entry name" value="EF-hand"/>
    <property type="match status" value="1"/>
</dbReference>
<dbReference type="EC" id="1.5.5.2" evidence="2 5"/>